<dbReference type="NCBIfam" id="TIGR03026">
    <property type="entry name" value="NDP-sugDHase"/>
    <property type="match status" value="1"/>
</dbReference>
<evidence type="ECO:0000259" key="6">
    <source>
        <dbReference type="SMART" id="SM00984"/>
    </source>
</evidence>
<protein>
    <submittedName>
        <fullName evidence="7">UDP-N-acetyl-D-glucosamine 6-dehydrogenase</fullName>
        <ecNumber evidence="7">1.1.1.136</ecNumber>
    </submittedName>
</protein>
<dbReference type="InterPro" id="IPR036291">
    <property type="entry name" value="NAD(P)-bd_dom_sf"/>
</dbReference>
<feature type="domain" description="UDP-glucose/GDP-mannose dehydrogenase C-terminal" evidence="6">
    <location>
        <begin position="321"/>
        <end position="421"/>
    </location>
</feature>
<dbReference type="SUPFAM" id="SSF51735">
    <property type="entry name" value="NAD(P)-binding Rossmann-fold domains"/>
    <property type="match status" value="1"/>
</dbReference>
<keyword evidence="5" id="KW-1133">Transmembrane helix</keyword>
<accession>A0A2S9YKG4</accession>
<dbReference type="RefSeq" id="WP_106091479.1">
    <property type="nucleotide sequence ID" value="NZ_PVNL01000092.1"/>
</dbReference>
<dbReference type="InterPro" id="IPR014027">
    <property type="entry name" value="UDP-Glc/GDP-Man_DH_C"/>
</dbReference>
<evidence type="ECO:0000256" key="2">
    <source>
        <dbReference type="ARBA" id="ARBA00023002"/>
    </source>
</evidence>
<dbReference type="PANTHER" id="PTHR43491">
    <property type="entry name" value="UDP-N-ACETYL-D-MANNOSAMINE DEHYDROGENASE"/>
    <property type="match status" value="1"/>
</dbReference>
<evidence type="ECO:0000256" key="5">
    <source>
        <dbReference type="SAM" id="Phobius"/>
    </source>
</evidence>
<evidence type="ECO:0000256" key="3">
    <source>
        <dbReference type="ARBA" id="ARBA00023027"/>
    </source>
</evidence>
<organism evidence="7 8">
    <name type="scientific">Enhygromyxa salina</name>
    <dbReference type="NCBI Taxonomy" id="215803"/>
    <lineage>
        <taxon>Bacteria</taxon>
        <taxon>Pseudomonadati</taxon>
        <taxon>Myxococcota</taxon>
        <taxon>Polyangia</taxon>
        <taxon>Nannocystales</taxon>
        <taxon>Nannocystaceae</taxon>
        <taxon>Enhygromyxa</taxon>
    </lineage>
</organism>
<dbReference type="SUPFAM" id="SSF48179">
    <property type="entry name" value="6-phosphogluconate dehydrogenase C-terminal domain-like"/>
    <property type="match status" value="1"/>
</dbReference>
<dbReference type="Pfam" id="PF03721">
    <property type="entry name" value="UDPG_MGDP_dh_N"/>
    <property type="match status" value="1"/>
</dbReference>
<keyword evidence="3" id="KW-0520">NAD</keyword>
<dbReference type="InterPro" id="IPR028359">
    <property type="entry name" value="UDP_ManNAc/GlcNAc_DH"/>
</dbReference>
<dbReference type="InterPro" id="IPR001732">
    <property type="entry name" value="UDP-Glc/GDP-Man_DH_N"/>
</dbReference>
<dbReference type="SMART" id="SM00984">
    <property type="entry name" value="UDPG_MGDP_dh_C"/>
    <property type="match status" value="1"/>
</dbReference>
<dbReference type="PIRSF" id="PIRSF000124">
    <property type="entry name" value="UDPglc_GDPman_dh"/>
    <property type="match status" value="1"/>
</dbReference>
<dbReference type="OrthoDB" id="9803238at2"/>
<reference evidence="7 8" key="1">
    <citation type="submission" date="2018-03" db="EMBL/GenBank/DDBJ databases">
        <title>Draft Genome Sequences of the Obligatory Marine Myxobacteria Enhygromyxa salina SWB007.</title>
        <authorList>
            <person name="Poehlein A."/>
            <person name="Moghaddam J.A."/>
            <person name="Harms H."/>
            <person name="Alanjari M."/>
            <person name="Koenig G.M."/>
            <person name="Daniel R."/>
            <person name="Schaeberle T.F."/>
        </authorList>
    </citation>
    <scope>NUCLEOTIDE SEQUENCE [LARGE SCALE GENOMIC DNA]</scope>
    <source>
        <strain evidence="7 8">SWB007</strain>
    </source>
</reference>
<dbReference type="AlphaFoldDB" id="A0A2S9YKG4"/>
<dbReference type="Proteomes" id="UP000238823">
    <property type="component" value="Unassembled WGS sequence"/>
</dbReference>
<dbReference type="Pfam" id="PF00984">
    <property type="entry name" value="UDPG_MGDP_dh"/>
    <property type="match status" value="1"/>
</dbReference>
<feature type="transmembrane region" description="Helical" evidence="5">
    <location>
        <begin position="12"/>
        <end position="30"/>
    </location>
</feature>
<evidence type="ECO:0000256" key="1">
    <source>
        <dbReference type="ARBA" id="ARBA00006601"/>
    </source>
</evidence>
<dbReference type="GO" id="GO:0000271">
    <property type="term" value="P:polysaccharide biosynthetic process"/>
    <property type="evidence" value="ECO:0007669"/>
    <property type="project" value="InterPro"/>
</dbReference>
<dbReference type="InterPro" id="IPR014026">
    <property type="entry name" value="UDP-Glc/GDP-Man_DH_dimer"/>
</dbReference>
<keyword evidence="5" id="KW-0472">Membrane</keyword>
<keyword evidence="2 7" id="KW-0560">Oxidoreductase</keyword>
<dbReference type="Pfam" id="PF03720">
    <property type="entry name" value="UDPG_MGDP_dh_C"/>
    <property type="match status" value="1"/>
</dbReference>
<dbReference type="PIRSF" id="PIRSF500136">
    <property type="entry name" value="UDP_ManNAc_DH"/>
    <property type="match status" value="1"/>
</dbReference>
<keyword evidence="5" id="KW-0812">Transmembrane</keyword>
<evidence type="ECO:0000313" key="7">
    <source>
        <dbReference type="EMBL" id="PRQ05597.1"/>
    </source>
</evidence>
<comment type="caution">
    <text evidence="7">The sequence shown here is derived from an EMBL/GenBank/DDBJ whole genome shotgun (WGS) entry which is preliminary data.</text>
</comment>
<dbReference type="InterPro" id="IPR008927">
    <property type="entry name" value="6-PGluconate_DH-like_C_sf"/>
</dbReference>
<comment type="similarity">
    <text evidence="1 4">Belongs to the UDP-glucose/GDP-mannose dehydrogenase family.</text>
</comment>
<name>A0A2S9YKG4_9BACT</name>
<evidence type="ECO:0000256" key="4">
    <source>
        <dbReference type="PIRNR" id="PIRNR000124"/>
    </source>
</evidence>
<dbReference type="PANTHER" id="PTHR43491:SF2">
    <property type="entry name" value="UDP-N-ACETYL-D-MANNOSAMINE DEHYDROGENASE"/>
    <property type="match status" value="1"/>
</dbReference>
<sequence length="434" mass="46944">MREASNKPQSPTVAVVGLGYVGLPLALALGRHGRVIGFDIDERRIAAYREARDPSCELSERAFAGTEVEFTTEPTRLSAAQIVIIAVPTPLDDTRRPDLSVLLAATELVGAHMRPGSVIVFESTVYPGATEDVCAPALAQASGLVSGVDFKLAYSPERINPGDLEHSLETVVKVVAAQDPETLEIVDAMYRKVVRAGTYRAPSIRVAEAAKVLENTQRDLNIALMNELALIFARAGIETHAVIDAAASKWNFADYRPGLVGGHCIGVDPYYLTHMAEKLGYHPDVILAGRRVNDSMGHFVGQITVKRLIAAGKNVAQARVVLLGVTFKPDVADLRNSRVREVARELADHGVEVVLCDPLADPLEVEREYGLSLTPLAQVRNVDGIVATVGHREHRGLALSSLRELCRAAPTLVDVQAIYPRAAAEQAGFSYWRL</sequence>
<evidence type="ECO:0000313" key="8">
    <source>
        <dbReference type="Proteomes" id="UP000238823"/>
    </source>
</evidence>
<dbReference type="GO" id="GO:0051287">
    <property type="term" value="F:NAD binding"/>
    <property type="evidence" value="ECO:0007669"/>
    <property type="project" value="InterPro"/>
</dbReference>
<dbReference type="Gene3D" id="3.40.50.720">
    <property type="entry name" value="NAD(P)-binding Rossmann-like Domain"/>
    <property type="match status" value="2"/>
</dbReference>
<dbReference type="InterPro" id="IPR017476">
    <property type="entry name" value="UDP-Glc/GDP-Man"/>
</dbReference>
<dbReference type="GO" id="GO:0047004">
    <property type="term" value="F:UDP-N-acetylglucosamine 6-dehydrogenase activity"/>
    <property type="evidence" value="ECO:0007669"/>
    <property type="project" value="UniProtKB-EC"/>
</dbReference>
<dbReference type="EMBL" id="PVNL01000092">
    <property type="protein sequence ID" value="PRQ05597.1"/>
    <property type="molecule type" value="Genomic_DNA"/>
</dbReference>
<dbReference type="EC" id="1.1.1.136" evidence="7"/>
<dbReference type="InterPro" id="IPR036220">
    <property type="entry name" value="UDP-Glc/GDP-Man_DH_C_sf"/>
</dbReference>
<dbReference type="SUPFAM" id="SSF52413">
    <property type="entry name" value="UDP-glucose/GDP-mannose dehydrogenase C-terminal domain"/>
    <property type="match status" value="1"/>
</dbReference>
<gene>
    <name evidence="7" type="primary">wbpA</name>
    <name evidence="7" type="ORF">ENSA7_44870</name>
</gene>
<dbReference type="GO" id="GO:0016628">
    <property type="term" value="F:oxidoreductase activity, acting on the CH-CH group of donors, NAD or NADP as acceptor"/>
    <property type="evidence" value="ECO:0007669"/>
    <property type="project" value="InterPro"/>
</dbReference>
<proteinExistence type="inferred from homology"/>